<reference evidence="1" key="1">
    <citation type="submission" date="2020-04" db="EMBL/GenBank/DDBJ databases">
        <authorList>
            <person name="Chiriac C."/>
            <person name="Salcher M."/>
            <person name="Ghai R."/>
            <person name="Kavagutti S V."/>
        </authorList>
    </citation>
    <scope>NUCLEOTIDE SEQUENCE</scope>
</reference>
<sequence>MTSPEIGALLARLYSKERKCSDEVGAEILAKSFPAKTYSEHLCDLKNERAIRDAKKAVIRLDNPDWAEWQVIDEVNCYMPPDWWEGDWYWENRFAWAGTPSSARF</sequence>
<organism evidence="1">
    <name type="scientific">uncultured Caudovirales phage</name>
    <dbReference type="NCBI Taxonomy" id="2100421"/>
    <lineage>
        <taxon>Viruses</taxon>
        <taxon>Duplodnaviria</taxon>
        <taxon>Heunggongvirae</taxon>
        <taxon>Uroviricota</taxon>
        <taxon>Caudoviricetes</taxon>
        <taxon>Peduoviridae</taxon>
        <taxon>Maltschvirus</taxon>
        <taxon>Maltschvirus maltsch</taxon>
    </lineage>
</organism>
<name>A0A6J5MLP6_9CAUD</name>
<proteinExistence type="predicted"/>
<dbReference type="EMBL" id="LR796489">
    <property type="protein sequence ID" value="CAB4146911.1"/>
    <property type="molecule type" value="Genomic_DNA"/>
</dbReference>
<accession>A0A6J5MLP6</accession>
<gene>
    <name evidence="1" type="ORF">UFOVP517_2</name>
</gene>
<protein>
    <submittedName>
        <fullName evidence="1">Uncharacterized protein</fullName>
    </submittedName>
</protein>
<evidence type="ECO:0000313" key="1">
    <source>
        <dbReference type="EMBL" id="CAB4146911.1"/>
    </source>
</evidence>